<evidence type="ECO:0000313" key="4">
    <source>
        <dbReference type="Proteomes" id="UP000077521"/>
    </source>
</evidence>
<reference evidence="3" key="1">
    <citation type="submission" date="2016-04" db="EMBL/GenBank/DDBJ databases">
        <authorList>
            <person name="Nguyen H.D."/>
            <person name="Samba Siva P."/>
            <person name="Cullis J."/>
            <person name="Levesque C.A."/>
            <person name="Hambleton S."/>
        </authorList>
    </citation>
    <scope>NUCLEOTIDE SEQUENCE</scope>
    <source>
        <strain evidence="3">DAOMC 236416</strain>
    </source>
</reference>
<dbReference type="Proteomes" id="UP000077521">
    <property type="component" value="Unassembled WGS sequence"/>
</dbReference>
<reference evidence="3" key="2">
    <citation type="journal article" date="2019" name="IMA Fungus">
        <title>Genome sequencing and comparison of five Tilletia species to identify candidate genes for the detection of regulated species infecting wheat.</title>
        <authorList>
            <person name="Nguyen H.D.T."/>
            <person name="Sultana T."/>
            <person name="Kesanakurti P."/>
            <person name="Hambleton S."/>
        </authorList>
    </citation>
    <scope>NUCLEOTIDE SEQUENCE</scope>
    <source>
        <strain evidence="3">DAOMC 236416</strain>
    </source>
</reference>
<keyword evidence="2" id="KW-0560">Oxidoreductase</keyword>
<dbReference type="Pfam" id="PF00106">
    <property type="entry name" value="adh_short"/>
    <property type="match status" value="1"/>
</dbReference>
<evidence type="ECO:0000256" key="2">
    <source>
        <dbReference type="ARBA" id="ARBA00023002"/>
    </source>
</evidence>
<comment type="caution">
    <text evidence="3">The sequence shown here is derived from an EMBL/GenBank/DDBJ whole genome shotgun (WGS) entry which is preliminary data.</text>
</comment>
<proteinExistence type="inferred from homology"/>
<evidence type="ECO:0000313" key="3">
    <source>
        <dbReference type="EMBL" id="KAE8257076.1"/>
    </source>
</evidence>
<organism evidence="3 4">
    <name type="scientific">Tilletia indica</name>
    <dbReference type="NCBI Taxonomy" id="43049"/>
    <lineage>
        <taxon>Eukaryota</taxon>
        <taxon>Fungi</taxon>
        <taxon>Dikarya</taxon>
        <taxon>Basidiomycota</taxon>
        <taxon>Ustilaginomycotina</taxon>
        <taxon>Exobasidiomycetes</taxon>
        <taxon>Tilletiales</taxon>
        <taxon>Tilletiaceae</taxon>
        <taxon>Tilletia</taxon>
    </lineage>
</organism>
<dbReference type="PANTHER" id="PTHR44196">
    <property type="entry name" value="DEHYDROGENASE/REDUCTASE SDR FAMILY MEMBER 7B"/>
    <property type="match status" value="1"/>
</dbReference>
<dbReference type="GO" id="GO:0016491">
    <property type="term" value="F:oxidoreductase activity"/>
    <property type="evidence" value="ECO:0007669"/>
    <property type="project" value="UniProtKB-KW"/>
</dbReference>
<dbReference type="EMBL" id="LWDF02000127">
    <property type="protein sequence ID" value="KAE8257076.1"/>
    <property type="molecule type" value="Genomic_DNA"/>
</dbReference>
<dbReference type="InterPro" id="IPR002347">
    <property type="entry name" value="SDR_fam"/>
</dbReference>
<evidence type="ECO:0000256" key="1">
    <source>
        <dbReference type="ARBA" id="ARBA00006484"/>
    </source>
</evidence>
<gene>
    <name evidence="3" type="ORF">A4X13_0g2600</name>
</gene>
<dbReference type="PANTHER" id="PTHR44196:SF1">
    <property type="entry name" value="DEHYDROGENASE_REDUCTASE SDR FAMILY MEMBER 7B"/>
    <property type="match status" value="1"/>
</dbReference>
<dbReference type="AlphaFoldDB" id="A0A8T8T8Y8"/>
<protein>
    <recommendedName>
        <fullName evidence="5">NAD(P)-binding protein</fullName>
    </recommendedName>
</protein>
<dbReference type="SUPFAM" id="SSF51735">
    <property type="entry name" value="NAD(P)-binding Rossmann-fold domains"/>
    <property type="match status" value="1"/>
</dbReference>
<evidence type="ECO:0008006" key="5">
    <source>
        <dbReference type="Google" id="ProtNLM"/>
    </source>
</evidence>
<keyword evidence="4" id="KW-1185">Reference proteome</keyword>
<dbReference type="Gene3D" id="3.40.50.720">
    <property type="entry name" value="NAD(P)-binding Rossmann-like Domain"/>
    <property type="match status" value="1"/>
</dbReference>
<sequence length="353" mass="37628">MPARHRILPPSSERIIIFGASSGTGAAIAKHYAHRGCRHLVLVARRIEQLQEIREECLAISKKKGGGEMNVICVSADCTKDTDVVNVRKVILEQLGGIDTVHITLGVSALLPLLGIAGVDPVRPTTISSPSQQQQQQTTHASSFALSSTYTAVSRACTANITSTALLLTTFTPILQLSSPAPAIHILSSLAALFPAPTRALYGATKAAQLILAQGFELETQTQAGLEGELSPQSSTRKGIRKRVNFVYLCPGTILSGFRQSAVDVPVSAADDEDALKRAGVFDSTWDSNSTGGKKKKKSDGLRPEDVAAKAIGLVDSQRGGVHTMKLFEFVGRIALVVAPWIPARVAHKKYGY</sequence>
<accession>A0A8T8T8Y8</accession>
<comment type="similarity">
    <text evidence="1">Belongs to the short-chain dehydrogenases/reductases (SDR) family.</text>
</comment>
<name>A0A8T8T8Y8_9BASI</name>
<dbReference type="GO" id="GO:0016020">
    <property type="term" value="C:membrane"/>
    <property type="evidence" value="ECO:0007669"/>
    <property type="project" value="TreeGrafter"/>
</dbReference>
<dbReference type="InterPro" id="IPR036291">
    <property type="entry name" value="NAD(P)-bd_dom_sf"/>
</dbReference>